<evidence type="ECO:0000313" key="2">
    <source>
        <dbReference type="Proteomes" id="UP000798662"/>
    </source>
</evidence>
<keyword evidence="2" id="KW-1185">Reference proteome</keyword>
<protein>
    <submittedName>
        <fullName evidence="1">Uncharacterized protein</fullName>
    </submittedName>
</protein>
<proteinExistence type="predicted"/>
<gene>
    <name evidence="1" type="ORF">I4F81_011859</name>
</gene>
<reference evidence="1" key="1">
    <citation type="submission" date="2019-11" db="EMBL/GenBank/DDBJ databases">
        <title>Nori genome reveals adaptations in red seaweeds to the harsh intertidal environment.</title>
        <authorList>
            <person name="Wang D."/>
            <person name="Mao Y."/>
        </authorList>
    </citation>
    <scope>NUCLEOTIDE SEQUENCE</scope>
    <source>
        <tissue evidence="1">Gametophyte</tissue>
    </source>
</reference>
<dbReference type="EMBL" id="CM020620">
    <property type="protein sequence ID" value="KAK1869382.1"/>
    <property type="molecule type" value="Genomic_DNA"/>
</dbReference>
<dbReference type="Proteomes" id="UP000798662">
    <property type="component" value="Chromosome 3"/>
</dbReference>
<sequence>MPIGDADANAILRLLEGKAVAPVDDAATVCFSSWPDLVCIGGVVTDGDHAVAKTLRRQALQADAEGLDVLGSSASPSQRKQGGTGRKGGPVGILYVWVLRKEGHPDDGRIYIGRVVRSGLAAADALKDRTDEHLHQSASDAFHTALRVHGASAFLVFCAMMWEDAPTQDAAEEWAALAELSFVLKNGGLATDAEGAANGKRPTFNSILPSVPFHAEARQRQRMRVAGRVADFVRQIKEFYALYHHADVPTTGCHAKLGKLLASVRTRHTWRPTLIQRFVRHALADCDVSWEADSVLLFRRTRLRAAVPNFKKW</sequence>
<accession>A0ACC3CI31</accession>
<name>A0ACC3CI31_PYRYE</name>
<organism evidence="1 2">
    <name type="scientific">Pyropia yezoensis</name>
    <name type="common">Susabi-nori</name>
    <name type="synonym">Porphyra yezoensis</name>
    <dbReference type="NCBI Taxonomy" id="2788"/>
    <lineage>
        <taxon>Eukaryota</taxon>
        <taxon>Rhodophyta</taxon>
        <taxon>Bangiophyceae</taxon>
        <taxon>Bangiales</taxon>
        <taxon>Bangiaceae</taxon>
        <taxon>Pyropia</taxon>
    </lineage>
</organism>
<evidence type="ECO:0000313" key="1">
    <source>
        <dbReference type="EMBL" id="KAK1869382.1"/>
    </source>
</evidence>
<comment type="caution">
    <text evidence="1">The sequence shown here is derived from an EMBL/GenBank/DDBJ whole genome shotgun (WGS) entry which is preliminary data.</text>
</comment>